<evidence type="ECO:0000256" key="1">
    <source>
        <dbReference type="ARBA" id="ARBA00022679"/>
    </source>
</evidence>
<dbReference type="Proteomes" id="UP000268857">
    <property type="component" value="Unassembled WGS sequence"/>
</dbReference>
<dbReference type="InterPro" id="IPR001296">
    <property type="entry name" value="Glyco_trans_1"/>
</dbReference>
<evidence type="ECO:0000313" key="3">
    <source>
        <dbReference type="EMBL" id="RUR84976.1"/>
    </source>
</evidence>
<feature type="domain" description="Glycosyl transferase family 1" evidence="2">
    <location>
        <begin position="203"/>
        <end position="360"/>
    </location>
</feature>
<dbReference type="AlphaFoldDB" id="A0A3S1A3S3"/>
<proteinExistence type="predicted"/>
<dbReference type="STRING" id="211165.GCA_000317285_03132"/>
<dbReference type="Gene3D" id="3.40.50.2000">
    <property type="entry name" value="Glycogen Phosphorylase B"/>
    <property type="match status" value="2"/>
</dbReference>
<dbReference type="RefSeq" id="WP_016872587.1">
    <property type="nucleotide sequence ID" value="NZ_AJLN01000084.1"/>
</dbReference>
<dbReference type="GO" id="GO:0016757">
    <property type="term" value="F:glycosyltransferase activity"/>
    <property type="evidence" value="ECO:0007669"/>
    <property type="project" value="InterPro"/>
</dbReference>
<dbReference type="SUPFAM" id="SSF53756">
    <property type="entry name" value="UDP-Glycosyltransferase/glycogen phosphorylase"/>
    <property type="match status" value="1"/>
</dbReference>
<keyword evidence="4" id="KW-1185">Reference proteome</keyword>
<dbReference type="GO" id="GO:0009103">
    <property type="term" value="P:lipopolysaccharide biosynthetic process"/>
    <property type="evidence" value="ECO:0007669"/>
    <property type="project" value="TreeGrafter"/>
</dbReference>
<evidence type="ECO:0000313" key="4">
    <source>
        <dbReference type="Proteomes" id="UP000268857"/>
    </source>
</evidence>
<organism evidence="3 4">
    <name type="scientific">Chlorogloeopsis fritschii PCC 6912</name>
    <dbReference type="NCBI Taxonomy" id="211165"/>
    <lineage>
        <taxon>Bacteria</taxon>
        <taxon>Bacillati</taxon>
        <taxon>Cyanobacteriota</taxon>
        <taxon>Cyanophyceae</taxon>
        <taxon>Nostocales</taxon>
        <taxon>Chlorogloeopsidaceae</taxon>
        <taxon>Chlorogloeopsis</taxon>
    </lineage>
</organism>
<dbReference type="PANTHER" id="PTHR46401:SF2">
    <property type="entry name" value="GLYCOSYLTRANSFERASE WBBK-RELATED"/>
    <property type="match status" value="1"/>
</dbReference>
<comment type="caution">
    <text evidence="3">The sequence shown here is derived from an EMBL/GenBank/DDBJ whole genome shotgun (WGS) entry which is preliminary data.</text>
</comment>
<dbReference type="EMBL" id="RSCJ01000003">
    <property type="protein sequence ID" value="RUR84976.1"/>
    <property type="molecule type" value="Genomic_DNA"/>
</dbReference>
<sequence>MKTNSRDSHFYNNQAIKVFLTCPGLGNINRGFESFTRECFEAISHDNSLDVTLFKGGGESSKNEIILWNLPREKWTTIQISRVVGKITGIKGSYNTEQLSFFLSLLPYLNQYKPDVIFLSDEQLGIFLWHWRRLTKQSYKLLFSNGAPVFPVERLSRWDRVQQLAPMHLEAALNAGIPAYKQSLIPYGFQIESQPKFLTVDEQKALRQKLGLPENQRLIISVGVINKSHKRMDYVIRELAQLPEPRPFLLLLGQEDEESTEVIQLGKTLLGAENFQVRTVPYSAIADYYQAADAFVLASVAEGFGRVFVEALSYGLPCMAHDYEISHFIFGNKEYLADFTKAGSLTSLIPKALAASEVISERESFHRLAYENFSWEKLKPAYIDMIKKCVDK</sequence>
<dbReference type="OrthoDB" id="9802525at2"/>
<dbReference type="CDD" id="cd03801">
    <property type="entry name" value="GT4_PimA-like"/>
    <property type="match status" value="1"/>
</dbReference>
<gene>
    <name evidence="3" type="ORF">PCC6912_10920</name>
</gene>
<dbReference type="Pfam" id="PF00534">
    <property type="entry name" value="Glycos_transf_1"/>
    <property type="match status" value="1"/>
</dbReference>
<protein>
    <recommendedName>
        <fullName evidence="2">Glycosyl transferase family 1 domain-containing protein</fullName>
    </recommendedName>
</protein>
<accession>A0A3S1A3S3</accession>
<dbReference type="PANTHER" id="PTHR46401">
    <property type="entry name" value="GLYCOSYLTRANSFERASE WBBK-RELATED"/>
    <property type="match status" value="1"/>
</dbReference>
<name>A0A3S1A3S3_CHLFR</name>
<evidence type="ECO:0000259" key="2">
    <source>
        <dbReference type="Pfam" id="PF00534"/>
    </source>
</evidence>
<keyword evidence="1" id="KW-0808">Transferase</keyword>
<reference evidence="3 4" key="1">
    <citation type="journal article" date="2019" name="Genome Biol. Evol.">
        <title>Day and night: Metabolic profiles and evolutionary relationships of six axenic non-marine cyanobacteria.</title>
        <authorList>
            <person name="Will S.E."/>
            <person name="Henke P."/>
            <person name="Boedeker C."/>
            <person name="Huang S."/>
            <person name="Brinkmann H."/>
            <person name="Rohde M."/>
            <person name="Jarek M."/>
            <person name="Friedl T."/>
            <person name="Seufert S."/>
            <person name="Schumacher M."/>
            <person name="Overmann J."/>
            <person name="Neumann-Schaal M."/>
            <person name="Petersen J."/>
        </authorList>
    </citation>
    <scope>NUCLEOTIDE SEQUENCE [LARGE SCALE GENOMIC DNA]</scope>
    <source>
        <strain evidence="3 4">PCC 6912</strain>
    </source>
</reference>